<evidence type="ECO:0000313" key="1">
    <source>
        <dbReference type="EMBL" id="ABI26439.2"/>
    </source>
</evidence>
<name>Q0KHM6_SHEON</name>
<proteinExistence type="predicted"/>
<sequence length="158" mass="18150">MAQISVDDVKVETHEKIESQLHSVHPSLLYLYAARLFQEDRKEEAVFWFYVGQLRFRYLLVVNPDLPLDGAPALMDALNENVGLYINEWVGKNPLLWVSLIDKALEWDTSNINVVTPKETHVKELLQVRSGLVDLRNYIVNHASEIREQRKAAGLPVD</sequence>
<dbReference type="KEGG" id="son:SO_A0180"/>
<dbReference type="OrthoDB" id="3574559at2"/>
<dbReference type="PATRIC" id="fig|211586.12.peg.4689"/>
<reference evidence="1 2" key="1">
    <citation type="journal article" date="2002" name="Nat. Biotechnol.">
        <title>Genome sequence of the dissimilatory metal ion-reducing bacterium Shewanella oneidensis.</title>
        <authorList>
            <person name="Heidelberg J.F."/>
            <person name="Paulsen I.T."/>
            <person name="Nelson K.E."/>
            <person name="Gaidos E.J."/>
            <person name="Nelson W.C."/>
            <person name="Read T.D."/>
            <person name="Eisen J.A."/>
            <person name="Seshadri R."/>
            <person name="Ward N."/>
            <person name="Methe B."/>
            <person name="Clayton R.A."/>
            <person name="Meyer T."/>
            <person name="Tsapin A."/>
            <person name="Scott J."/>
            <person name="Beanan M."/>
            <person name="Brinkac L."/>
            <person name="Daugherty S."/>
            <person name="DeBoy R.T."/>
            <person name="Dodson R.J."/>
            <person name="Durkin A.S."/>
            <person name="Haft D.H."/>
            <person name="Kolonay J.F."/>
            <person name="Madupu R."/>
            <person name="Peterson J.D."/>
            <person name="Umayam L.A."/>
            <person name="White O."/>
            <person name="Wolf A.M."/>
            <person name="Vamathevan J."/>
            <person name="Weidman J."/>
            <person name="Impraim M."/>
            <person name="Lee K."/>
            <person name="Berry K."/>
            <person name="Lee C."/>
            <person name="Mueller J."/>
            <person name="Khouri H."/>
            <person name="Gill J."/>
            <person name="Utterback T.R."/>
            <person name="McDonald L.A."/>
            <person name="Feldblyum T.V."/>
            <person name="Smith H.O."/>
            <person name="Venter J.C."/>
            <person name="Nealson K.H."/>
            <person name="Fraser C.M."/>
        </authorList>
    </citation>
    <scope>NUCLEOTIDE SEQUENCE [LARGE SCALE GENOMIC DNA]</scope>
    <source>
        <strain evidence="2">ATCC 700550 / JCM 31522 / CIP 106686 / LMG 19005 / NCIMB 14063 / MR-1</strain>
    </source>
</reference>
<protein>
    <submittedName>
        <fullName evidence="1">Uncharacterized protein</fullName>
    </submittedName>
</protein>
<dbReference type="Proteomes" id="UP000008186">
    <property type="component" value="Plasmid megaplasmid"/>
</dbReference>
<organism evidence="1 2">
    <name type="scientific">Shewanella oneidensis (strain ATCC 700550 / JCM 31522 / CIP 106686 / LMG 19005 / NCIMB 14063 / MR-1)</name>
    <dbReference type="NCBI Taxonomy" id="211586"/>
    <lineage>
        <taxon>Bacteria</taxon>
        <taxon>Pseudomonadati</taxon>
        <taxon>Pseudomonadota</taxon>
        <taxon>Gammaproteobacteria</taxon>
        <taxon>Alteromonadales</taxon>
        <taxon>Shewanellaceae</taxon>
        <taxon>Shewanella</taxon>
    </lineage>
</organism>
<evidence type="ECO:0000313" key="2">
    <source>
        <dbReference type="Proteomes" id="UP000008186"/>
    </source>
</evidence>
<dbReference type="EMBL" id="AE014300">
    <property type="protein sequence ID" value="ABI26439.2"/>
    <property type="molecule type" value="Genomic_DNA"/>
</dbReference>
<accession>Q0KHM6</accession>
<keyword evidence="1" id="KW-0614">Plasmid</keyword>
<geneLocation type="plasmid" evidence="1 2">
    <name>megaplasmid</name>
</geneLocation>
<dbReference type="HOGENOM" id="CLU_1668200_0_0_6"/>
<keyword evidence="2" id="KW-1185">Reference proteome</keyword>
<gene>
    <name evidence="1" type="ordered locus">SO_A0180</name>
</gene>
<dbReference type="AlphaFoldDB" id="Q0KHM6"/>